<dbReference type="InterPro" id="IPR004305">
    <property type="entry name" value="Thiaminase-2/PQQC"/>
</dbReference>
<proteinExistence type="predicted"/>
<dbReference type="SUPFAM" id="SSF48613">
    <property type="entry name" value="Heme oxygenase-like"/>
    <property type="match status" value="1"/>
</dbReference>
<reference evidence="4" key="1">
    <citation type="journal article" date="2019" name="Int. J. Syst. Evol. Microbiol.">
        <title>The Global Catalogue of Microorganisms (GCM) 10K type strain sequencing project: providing services to taxonomists for standard genome sequencing and annotation.</title>
        <authorList>
            <consortium name="The Broad Institute Genomics Platform"/>
            <consortium name="The Broad Institute Genome Sequencing Center for Infectious Disease"/>
            <person name="Wu L."/>
            <person name="Ma J."/>
        </authorList>
    </citation>
    <scope>NUCLEOTIDE SEQUENCE [LARGE SCALE GENOMIC DNA]</scope>
    <source>
        <strain evidence="4">JCM 3369</strain>
    </source>
</reference>
<evidence type="ECO:0000313" key="4">
    <source>
        <dbReference type="Proteomes" id="UP001596380"/>
    </source>
</evidence>
<accession>A0ABW2CQN1</accession>
<comment type="pathway">
    <text evidence="1">Cofactor biosynthesis; thiamine diphosphate biosynthesis.</text>
</comment>
<dbReference type="EMBL" id="JBHSXS010000018">
    <property type="protein sequence ID" value="MFC6883256.1"/>
    <property type="molecule type" value="Genomic_DNA"/>
</dbReference>
<organism evidence="3 4">
    <name type="scientific">Actinomadura yumaensis</name>
    <dbReference type="NCBI Taxonomy" id="111807"/>
    <lineage>
        <taxon>Bacteria</taxon>
        <taxon>Bacillati</taxon>
        <taxon>Actinomycetota</taxon>
        <taxon>Actinomycetes</taxon>
        <taxon>Streptosporangiales</taxon>
        <taxon>Thermomonosporaceae</taxon>
        <taxon>Actinomadura</taxon>
    </lineage>
</organism>
<dbReference type="PANTHER" id="PTHR43198">
    <property type="entry name" value="BIFUNCTIONAL TH2 PROTEIN"/>
    <property type="match status" value="1"/>
</dbReference>
<dbReference type="Gene3D" id="1.20.910.10">
    <property type="entry name" value="Heme oxygenase-like"/>
    <property type="match status" value="1"/>
</dbReference>
<dbReference type="InterPro" id="IPR050967">
    <property type="entry name" value="Thiamine_Salvage_TenA"/>
</dbReference>
<feature type="domain" description="Thiaminase-2/PQQC" evidence="2">
    <location>
        <begin position="11"/>
        <end position="217"/>
    </location>
</feature>
<protein>
    <submittedName>
        <fullName evidence="3">TenA family protein</fullName>
    </submittedName>
</protein>
<comment type="caution">
    <text evidence="3">The sequence shown here is derived from an EMBL/GenBank/DDBJ whole genome shotgun (WGS) entry which is preliminary data.</text>
</comment>
<gene>
    <name evidence="3" type="ORF">ACFQKB_26105</name>
</gene>
<dbReference type="PANTHER" id="PTHR43198:SF2">
    <property type="entry name" value="SI:CH1073-67J19.1-RELATED"/>
    <property type="match status" value="1"/>
</dbReference>
<evidence type="ECO:0000256" key="1">
    <source>
        <dbReference type="ARBA" id="ARBA00004948"/>
    </source>
</evidence>
<dbReference type="Pfam" id="PF03070">
    <property type="entry name" value="TENA_THI-4"/>
    <property type="match status" value="1"/>
</dbReference>
<dbReference type="Proteomes" id="UP001596380">
    <property type="component" value="Unassembled WGS sequence"/>
</dbReference>
<name>A0ABW2CQN1_9ACTN</name>
<keyword evidence="4" id="KW-1185">Reference proteome</keyword>
<dbReference type="RefSeq" id="WP_160822514.1">
    <property type="nucleotide sequence ID" value="NZ_JBHSXE010000001.1"/>
</dbReference>
<evidence type="ECO:0000313" key="3">
    <source>
        <dbReference type="EMBL" id="MFC6883256.1"/>
    </source>
</evidence>
<evidence type="ECO:0000259" key="2">
    <source>
        <dbReference type="Pfam" id="PF03070"/>
    </source>
</evidence>
<sequence length="223" mass="23958">MRAELAAAAGPLAARITGHPFWDGLRRGTLPPAALWHFAEQDAHHVVPAYARALAGCAALAGSDAHGALLASAGSATFGSLPRLDEELPKLAAALGTAAPGAAPARPAPAVHAYTSFMRAAPARSFAAGVGALLPMTWFHLLVCEDLAERHDPNGRYAFWIARYLPEGDYLEHYVESFLTMIEEVAAESPPHERDDLLTCFHRAAAHEWNFAESAYNRESWPV</sequence>
<dbReference type="InterPro" id="IPR016084">
    <property type="entry name" value="Haem_Oase-like_multi-hlx"/>
</dbReference>